<evidence type="ECO:0008006" key="6">
    <source>
        <dbReference type="Google" id="ProtNLM"/>
    </source>
</evidence>
<evidence type="ECO:0000256" key="1">
    <source>
        <dbReference type="ARBA" id="ARBA00022737"/>
    </source>
</evidence>
<feature type="domain" description="Teneurin-like YD-shell" evidence="4">
    <location>
        <begin position="259"/>
        <end position="433"/>
    </location>
</feature>
<evidence type="ECO:0000259" key="3">
    <source>
        <dbReference type="Pfam" id="PF20148"/>
    </source>
</evidence>
<name>A0A6J4TAG2_9ACTN</name>
<feature type="transmembrane region" description="Helical" evidence="2">
    <location>
        <begin position="1412"/>
        <end position="1430"/>
    </location>
</feature>
<dbReference type="NCBIfam" id="TIGR03696">
    <property type="entry name" value="Rhs_assc_core"/>
    <property type="match status" value="1"/>
</dbReference>
<accession>A0A6J4TAG2</accession>
<evidence type="ECO:0000259" key="4">
    <source>
        <dbReference type="Pfam" id="PF25023"/>
    </source>
</evidence>
<dbReference type="NCBIfam" id="TIGR01643">
    <property type="entry name" value="YD_repeat_2x"/>
    <property type="match status" value="14"/>
</dbReference>
<feature type="domain" description="Teneurin-like YD-shell" evidence="4">
    <location>
        <begin position="1070"/>
        <end position="1159"/>
    </location>
</feature>
<dbReference type="EMBL" id="CADCVQ010000134">
    <property type="protein sequence ID" value="CAA9517595.1"/>
    <property type="molecule type" value="Genomic_DNA"/>
</dbReference>
<gene>
    <name evidence="5" type="ORF">AVDCRST_MAG67-3157</name>
</gene>
<keyword evidence="2" id="KW-0812">Transmembrane</keyword>
<dbReference type="PANTHER" id="PTHR32305:SF15">
    <property type="entry name" value="PROTEIN RHSA-RELATED"/>
    <property type="match status" value="1"/>
</dbReference>
<evidence type="ECO:0000313" key="5">
    <source>
        <dbReference type="EMBL" id="CAA9517595.1"/>
    </source>
</evidence>
<feature type="transmembrane region" description="Helical" evidence="2">
    <location>
        <begin position="1359"/>
        <end position="1391"/>
    </location>
</feature>
<dbReference type="InterPro" id="IPR022385">
    <property type="entry name" value="Rhs_assc_core"/>
</dbReference>
<feature type="domain" description="Teneurin-like YD-shell" evidence="4">
    <location>
        <begin position="675"/>
        <end position="824"/>
    </location>
</feature>
<dbReference type="InterPro" id="IPR006530">
    <property type="entry name" value="YD"/>
</dbReference>
<dbReference type="Pfam" id="PF25023">
    <property type="entry name" value="TEN_YD-shell"/>
    <property type="match status" value="3"/>
</dbReference>
<dbReference type="PANTHER" id="PTHR32305">
    <property type="match status" value="1"/>
</dbReference>
<dbReference type="InterPro" id="IPR045351">
    <property type="entry name" value="DUF6531"/>
</dbReference>
<protein>
    <recommendedName>
        <fullName evidence="6">Rhs-family protein</fullName>
    </recommendedName>
</protein>
<dbReference type="Pfam" id="PF20148">
    <property type="entry name" value="DUF6531"/>
    <property type="match status" value="1"/>
</dbReference>
<sequence>MGTSSARPADLERFATRSRQADNQLEAHARRLRIAYNHFLEGTQWGTIDITSMLGGFAEYIDWNEIDAMWVARIARAFEAAGGDGAIKTLPDSAIHASLKAAGLLGGRGSVSFDDPVAYGMPPTTGYTNDPVNTASGNFVEIEEDLTFGGLATLLRFARTYNSRSDFTGAFGPGWSSWTDARLRPRAEGADYVGPDGQRAMFARQGDGYGRVIGVRGLVEPGAGGLVLHWFGGGTWQFDEAGLPARIENGPGSAVTLDYADGRLVALRHGSGKRIEVEWDGERIIALDCSDGRRVDYRYDEAGHLVEAVGTAGLRSYEVAAESGRVLSVSDGDGVVEVANAYDDEGRVVRQLSPFGRHTLIGYLPGRVTVTSDENDGPTNIYIHDDDGRLLSVIDGDDRRVAMQYDQFGNQVAFTDRNGALTIQEWDERGNLLRRVLPTEAEFQFTHDDADRIVEVSASTGAVVRHAYDGDERSPVEITDAEGGRTRLTVQGGLVREIVDPDGVSLRFEFDASGNIVATTDADGNVARIERDAAGFATAAITPLGRRTTFVNDARGRPLERHDPDGAVWRYEYSAAGRLTALVAPTGSREEIRYADNGEAAAFVDPLGRVTEHSFDVFGNRVAVVAPDGGAWNFGYDALSRLTSVADPSGATWLREYDANGNLTASIDPVGTAYTATIDDADRVSAVSDGLTSATFDFDPLGRCLAHMRPDGTAANAAYDLMGRRTTIRDPVGGTSTIEYTSAGRVARVVQPSGAADLYEYDHCGRAVARTDAGGQRWEFRYDADGALVETIAPNGESERMSYDAAGRLSEWSAPGRGLTSYSYDAAGRVAAITDRATGTRRFEYDAAGQLVAAVDANGEVTRYEHDERGLLVRTTDPLGATITRSHDAAGRLVSETDQLGRSTTLTYDAAGQIVERVDGAGRARQWTYDESGRVRTFGAAGEEPVQIARDDLGREITIDEPGGFSNRLAWDRAGRLVERRRGDLAMRWRYDADGRRTSIGYPDGTETTYAYDGSGLVASLHHPALGTIAFQRDATGRLVGAEGDGMRARWEFDGGDLVGYTFDAGDLRRTARLTRDPIGRVIAVVADGAEQRLADDAGGQLLSAGDVQFAYDAGGRLVSEQSPAGVVAFDYDAAGQLIARRTDAAAATRYEYDGSGARVLAAGDGVRRAYRWDALARLAAIEDGDRVTSTRVDALGELAEVDGTQLLWDTAAPYAPLAWIGDRAVIGHGGAWATAADGDAGWLAPDWQGTVGAPRDPFGAPLGPADPSLHLGYRGEVEFAGETWLRARVYDPATRSFLQPDPLPAVPGTPYAANLYAYAANNPLGQADPLGRRPVTDQELRELRDKMGQNFVQRNADYIVAGALIVGGIAVMATGVGGPLGAAMIGGALLSAGASAGIQKVTTGSVNYREVAIAGVIGAASGGAGYWAGSARALATMSPLARGAAVGATESVVGGSLNRGIHGQNPFDPRGVATDLLTGGGAGGVGWRLGRNRPEVFYRGMSENEMASVIRNRGITPRGENFVTQDRAYIEQLAARHPGDYDNIVRFETRPGTRGALIESGGTSRSGLVDNDPQLADLPRIERGNTEQVHIKGEGQSINFGLRRDSADIFNTRVQGIR</sequence>
<proteinExistence type="predicted"/>
<organism evidence="5">
    <name type="scientific">uncultured Solirubrobacteraceae bacterium</name>
    <dbReference type="NCBI Taxonomy" id="1162706"/>
    <lineage>
        <taxon>Bacteria</taxon>
        <taxon>Bacillati</taxon>
        <taxon>Actinomycetota</taxon>
        <taxon>Thermoleophilia</taxon>
        <taxon>Solirubrobacterales</taxon>
        <taxon>Solirubrobacteraceae</taxon>
        <taxon>environmental samples</taxon>
    </lineage>
</organism>
<dbReference type="SUPFAM" id="SSF69304">
    <property type="entry name" value="Tricorn protease N-terminal domain"/>
    <property type="match status" value="2"/>
</dbReference>
<keyword evidence="2" id="KW-0472">Membrane</keyword>
<reference evidence="5" key="1">
    <citation type="submission" date="2020-02" db="EMBL/GenBank/DDBJ databases">
        <authorList>
            <person name="Meier V. D."/>
        </authorList>
    </citation>
    <scope>NUCLEOTIDE SEQUENCE</scope>
    <source>
        <strain evidence="5">AVDCRST_MAG67</strain>
    </source>
</reference>
<dbReference type="Gene3D" id="2.180.10.10">
    <property type="entry name" value="RHS repeat-associated core"/>
    <property type="match status" value="4"/>
</dbReference>
<keyword evidence="2" id="KW-1133">Transmembrane helix</keyword>
<dbReference type="InterPro" id="IPR031325">
    <property type="entry name" value="RHS_repeat"/>
</dbReference>
<dbReference type="Pfam" id="PF05593">
    <property type="entry name" value="RHS_repeat"/>
    <property type="match status" value="6"/>
</dbReference>
<evidence type="ECO:0000256" key="2">
    <source>
        <dbReference type="SAM" id="Phobius"/>
    </source>
</evidence>
<feature type="domain" description="DUF6531" evidence="3">
    <location>
        <begin position="130"/>
        <end position="202"/>
    </location>
</feature>
<dbReference type="SUPFAM" id="SSF101898">
    <property type="entry name" value="NHL repeat"/>
    <property type="match status" value="1"/>
</dbReference>
<keyword evidence="1" id="KW-0677">Repeat</keyword>
<dbReference type="InterPro" id="IPR050708">
    <property type="entry name" value="T6SS_VgrG/RHS"/>
</dbReference>
<dbReference type="InterPro" id="IPR056823">
    <property type="entry name" value="TEN-like_YD-shell"/>
</dbReference>